<feature type="chain" id="PRO_5011766885" description="DUF4468 domain-containing protein" evidence="1">
    <location>
        <begin position="18"/>
        <end position="174"/>
    </location>
</feature>
<proteinExistence type="predicted"/>
<accession>A0A1I0R8L1</accession>
<keyword evidence="3" id="KW-1185">Reference proteome</keyword>
<dbReference type="Proteomes" id="UP000199310">
    <property type="component" value="Unassembled WGS sequence"/>
</dbReference>
<organism evidence="2 3">
    <name type="scientific">Chitinophaga arvensicola</name>
    <dbReference type="NCBI Taxonomy" id="29529"/>
    <lineage>
        <taxon>Bacteria</taxon>
        <taxon>Pseudomonadati</taxon>
        <taxon>Bacteroidota</taxon>
        <taxon>Chitinophagia</taxon>
        <taxon>Chitinophagales</taxon>
        <taxon>Chitinophagaceae</taxon>
        <taxon>Chitinophaga</taxon>
    </lineage>
</organism>
<dbReference type="RefSeq" id="WP_089895046.1">
    <property type="nucleotide sequence ID" value="NZ_FOJG01000001.1"/>
</dbReference>
<name>A0A1I0R8L1_9BACT</name>
<dbReference type="AlphaFoldDB" id="A0A1I0R8L1"/>
<evidence type="ECO:0000313" key="2">
    <source>
        <dbReference type="EMBL" id="SEW37054.1"/>
    </source>
</evidence>
<evidence type="ECO:0008006" key="4">
    <source>
        <dbReference type="Google" id="ProtNLM"/>
    </source>
</evidence>
<sequence>MRKLLLLLIFMPAFVVAQNSPYKYYKLDKGELLFENIYHVDSLTADQIGAMLKREIPKIQGIVDIRTEGNLLTGRIRNSNINYRKAGHNPMNTYSLLDNPFDAGVTIEWKDGRYRVTLSGVVFHTGKDFNKVFLNTVLIKKGSEWYTNKMSRQIGNYSEEYYASIFSVTNNDNW</sequence>
<gene>
    <name evidence="2" type="ORF">SAMN04488122_2465</name>
</gene>
<reference evidence="3" key="1">
    <citation type="submission" date="2016-10" db="EMBL/GenBank/DDBJ databases">
        <authorList>
            <person name="Varghese N."/>
            <person name="Submissions S."/>
        </authorList>
    </citation>
    <scope>NUCLEOTIDE SEQUENCE [LARGE SCALE GENOMIC DNA]</scope>
    <source>
        <strain evidence="3">DSM 3695</strain>
    </source>
</reference>
<protein>
    <recommendedName>
        <fullName evidence="4">DUF4468 domain-containing protein</fullName>
    </recommendedName>
</protein>
<evidence type="ECO:0000313" key="3">
    <source>
        <dbReference type="Proteomes" id="UP000199310"/>
    </source>
</evidence>
<keyword evidence="1" id="KW-0732">Signal</keyword>
<evidence type="ECO:0000256" key="1">
    <source>
        <dbReference type="SAM" id="SignalP"/>
    </source>
</evidence>
<dbReference type="EMBL" id="FOJG01000001">
    <property type="protein sequence ID" value="SEW37054.1"/>
    <property type="molecule type" value="Genomic_DNA"/>
</dbReference>
<dbReference type="STRING" id="29529.SAMN04488122_2465"/>
<feature type="signal peptide" evidence="1">
    <location>
        <begin position="1"/>
        <end position="17"/>
    </location>
</feature>